<evidence type="ECO:0000313" key="3">
    <source>
        <dbReference type="EMBL" id="MBB5999432.1"/>
    </source>
</evidence>
<organism evidence="3 4">
    <name type="scientific">Streptomonospora salina</name>
    <dbReference type="NCBI Taxonomy" id="104205"/>
    <lineage>
        <taxon>Bacteria</taxon>
        <taxon>Bacillati</taxon>
        <taxon>Actinomycetota</taxon>
        <taxon>Actinomycetes</taxon>
        <taxon>Streptosporangiales</taxon>
        <taxon>Nocardiopsidaceae</taxon>
        <taxon>Streptomonospora</taxon>
    </lineage>
</organism>
<feature type="region of interest" description="Disordered" evidence="1">
    <location>
        <begin position="49"/>
        <end position="68"/>
    </location>
</feature>
<evidence type="ECO:0000313" key="4">
    <source>
        <dbReference type="Proteomes" id="UP000578077"/>
    </source>
</evidence>
<name>A0A841E910_9ACTN</name>
<keyword evidence="2" id="KW-0812">Transmembrane</keyword>
<reference evidence="3 4" key="1">
    <citation type="submission" date="2020-08" db="EMBL/GenBank/DDBJ databases">
        <title>Sequencing the genomes of 1000 actinobacteria strains.</title>
        <authorList>
            <person name="Klenk H.-P."/>
        </authorList>
    </citation>
    <scope>NUCLEOTIDE SEQUENCE [LARGE SCALE GENOMIC DNA]</scope>
    <source>
        <strain evidence="3 4">DSM 44593</strain>
    </source>
</reference>
<dbReference type="AlphaFoldDB" id="A0A841E910"/>
<sequence>MTEEKAAPRKRQGVRGWRAFFLVFGCGTTAALLVVGTFVGAVRMLGSAVTQDSESPGGGVAEGSWEPPSAMPADALKLCRHIERSPETAAFTSMFPERIDDDDDYKDPGPGANPRLVFDDCEWSLQSPENGEWRFVLSYYAWASQDSNEVRTGRAEDRFSGLSSKSQQRLSEVSGSGEVGGIVNKSRFWYGSPQGEGYSRYVFLGQARSSILQIEVSSISQEVSSMEFEALVEGVSPALVDLLRRNIPA</sequence>
<dbReference type="Proteomes" id="UP000578077">
    <property type="component" value="Unassembled WGS sequence"/>
</dbReference>
<evidence type="ECO:0000256" key="2">
    <source>
        <dbReference type="SAM" id="Phobius"/>
    </source>
</evidence>
<gene>
    <name evidence="3" type="ORF">HNR25_003183</name>
</gene>
<protein>
    <recommendedName>
        <fullName evidence="5">DUF3558 domain-containing protein</fullName>
    </recommendedName>
</protein>
<keyword evidence="2" id="KW-0472">Membrane</keyword>
<keyword evidence="2" id="KW-1133">Transmembrane helix</keyword>
<evidence type="ECO:0008006" key="5">
    <source>
        <dbReference type="Google" id="ProtNLM"/>
    </source>
</evidence>
<proteinExistence type="predicted"/>
<dbReference type="EMBL" id="JACHLY010000001">
    <property type="protein sequence ID" value="MBB5999432.1"/>
    <property type="molecule type" value="Genomic_DNA"/>
</dbReference>
<comment type="caution">
    <text evidence="3">The sequence shown here is derived from an EMBL/GenBank/DDBJ whole genome shotgun (WGS) entry which is preliminary data.</text>
</comment>
<evidence type="ECO:0000256" key="1">
    <source>
        <dbReference type="SAM" id="MobiDB-lite"/>
    </source>
</evidence>
<accession>A0A841E910</accession>
<keyword evidence="4" id="KW-1185">Reference proteome</keyword>
<feature type="transmembrane region" description="Helical" evidence="2">
    <location>
        <begin position="20"/>
        <end position="45"/>
    </location>
</feature>